<keyword evidence="10" id="KW-0325">Glycoprotein</keyword>
<dbReference type="SUPFAM" id="SSF52743">
    <property type="entry name" value="Subtilisin-like"/>
    <property type="match status" value="1"/>
</dbReference>
<dbReference type="PANTHER" id="PTHR32116:SF7">
    <property type="entry name" value="GALACTURONOSYLTRANSFERASE 4-RELATED"/>
    <property type="match status" value="1"/>
</dbReference>
<protein>
    <submittedName>
        <fullName evidence="17">Uncharacterized protein</fullName>
    </submittedName>
</protein>
<comment type="similarity">
    <text evidence="3 12">Belongs to the peptidase S8 family.</text>
</comment>
<dbReference type="FunFam" id="2.60.40.2310:FF:000001">
    <property type="entry name" value="Subtilisin-like protease SBT1.5"/>
    <property type="match status" value="1"/>
</dbReference>
<dbReference type="Pfam" id="PF00082">
    <property type="entry name" value="Peptidase_S8"/>
    <property type="match status" value="1"/>
</dbReference>
<evidence type="ECO:0000256" key="6">
    <source>
        <dbReference type="ARBA" id="ARBA00022679"/>
    </source>
</evidence>
<dbReference type="EMBL" id="OOIL02006555">
    <property type="protein sequence ID" value="VFQ97799.1"/>
    <property type="molecule type" value="Genomic_DNA"/>
</dbReference>
<dbReference type="CDD" id="cd02120">
    <property type="entry name" value="PA_subtilisin_like"/>
    <property type="match status" value="1"/>
</dbReference>
<evidence type="ECO:0000256" key="4">
    <source>
        <dbReference type="ARBA" id="ARBA00022670"/>
    </source>
</evidence>
<dbReference type="Pfam" id="PF25557">
    <property type="entry name" value="GAUT_1"/>
    <property type="match status" value="1"/>
</dbReference>
<evidence type="ECO:0000256" key="8">
    <source>
        <dbReference type="ARBA" id="ARBA00022801"/>
    </source>
</evidence>
<dbReference type="InterPro" id="IPR029993">
    <property type="entry name" value="GAUT"/>
</dbReference>
<feature type="domain" description="Inhibitor I9" evidence="15">
    <location>
        <begin position="10"/>
        <end position="95"/>
    </location>
</feature>
<dbReference type="InterPro" id="IPR023828">
    <property type="entry name" value="Peptidase_S8_Ser-AS"/>
</dbReference>
<dbReference type="SUPFAM" id="SSF53448">
    <property type="entry name" value="Nucleotide-diphospho-sugar transferases"/>
    <property type="match status" value="1"/>
</dbReference>
<keyword evidence="5" id="KW-0328">Glycosyltransferase</keyword>
<comment type="pathway">
    <text evidence="1">Glycan metabolism; pectin biosynthesis.</text>
</comment>
<evidence type="ECO:0000256" key="2">
    <source>
        <dbReference type="ARBA" id="ARBA00006351"/>
    </source>
</evidence>
<dbReference type="GO" id="GO:0047262">
    <property type="term" value="F:polygalacturonate 4-alpha-galacturonosyltransferase activity"/>
    <property type="evidence" value="ECO:0007669"/>
    <property type="project" value="InterPro"/>
</dbReference>
<dbReference type="Proteomes" id="UP000595140">
    <property type="component" value="Unassembled WGS sequence"/>
</dbReference>
<evidence type="ECO:0000259" key="16">
    <source>
        <dbReference type="Pfam" id="PF17766"/>
    </source>
</evidence>
<keyword evidence="18" id="KW-1185">Reference proteome</keyword>
<dbReference type="PROSITE" id="PS51892">
    <property type="entry name" value="SUBTILASE"/>
    <property type="match status" value="1"/>
</dbReference>
<dbReference type="InterPro" id="IPR041469">
    <property type="entry name" value="Subtilisin-like_FN3"/>
</dbReference>
<dbReference type="InterPro" id="IPR046450">
    <property type="entry name" value="PA_dom_sf"/>
</dbReference>
<evidence type="ECO:0000259" key="14">
    <source>
        <dbReference type="Pfam" id="PF02225"/>
    </source>
</evidence>
<evidence type="ECO:0000256" key="9">
    <source>
        <dbReference type="ARBA" id="ARBA00022825"/>
    </source>
</evidence>
<dbReference type="FunFam" id="3.30.70.80:FF:000002">
    <property type="entry name" value="Subtilisin-like protease SBT5.3"/>
    <property type="match status" value="1"/>
</dbReference>
<evidence type="ECO:0000256" key="7">
    <source>
        <dbReference type="ARBA" id="ARBA00022729"/>
    </source>
</evidence>
<feature type="active site" description="Charge relay system" evidence="11 12">
    <location>
        <position position="132"/>
    </location>
</feature>
<dbReference type="GO" id="GO:0006508">
    <property type="term" value="P:proteolysis"/>
    <property type="evidence" value="ECO:0007669"/>
    <property type="project" value="UniProtKB-KW"/>
</dbReference>
<dbReference type="Gene3D" id="3.40.50.200">
    <property type="entry name" value="Peptidase S8/S53 domain"/>
    <property type="match status" value="1"/>
</dbReference>
<feature type="domain" description="PA" evidence="14">
    <location>
        <begin position="344"/>
        <end position="418"/>
    </location>
</feature>
<keyword evidence="6" id="KW-0808">Transferase</keyword>
<gene>
    <name evidence="17" type="ORF">CCAM_LOCUS39575</name>
</gene>
<evidence type="ECO:0000313" key="17">
    <source>
        <dbReference type="EMBL" id="VFQ97799.1"/>
    </source>
</evidence>
<dbReference type="CDD" id="cd06429">
    <property type="entry name" value="GT8_like_1"/>
    <property type="match status" value="1"/>
</dbReference>
<dbReference type="Pfam" id="PF02225">
    <property type="entry name" value="PA"/>
    <property type="match status" value="1"/>
</dbReference>
<dbReference type="PROSITE" id="PS00138">
    <property type="entry name" value="SUBTILASE_SER"/>
    <property type="match status" value="1"/>
</dbReference>
<evidence type="ECO:0000256" key="3">
    <source>
        <dbReference type="ARBA" id="ARBA00011073"/>
    </source>
</evidence>
<dbReference type="SUPFAM" id="SSF52025">
    <property type="entry name" value="PA domain"/>
    <property type="match status" value="1"/>
</dbReference>
<evidence type="ECO:0000259" key="13">
    <source>
        <dbReference type="Pfam" id="PF00082"/>
    </source>
</evidence>
<reference evidence="17 18" key="1">
    <citation type="submission" date="2018-04" db="EMBL/GenBank/DDBJ databases">
        <authorList>
            <person name="Vogel A."/>
        </authorList>
    </citation>
    <scope>NUCLEOTIDE SEQUENCE [LARGE SCALE GENOMIC DNA]</scope>
</reference>
<dbReference type="GO" id="GO:0004252">
    <property type="term" value="F:serine-type endopeptidase activity"/>
    <property type="evidence" value="ECO:0007669"/>
    <property type="project" value="UniProtKB-UniRule"/>
</dbReference>
<evidence type="ECO:0000259" key="15">
    <source>
        <dbReference type="Pfam" id="PF05922"/>
    </source>
</evidence>
<evidence type="ECO:0000256" key="1">
    <source>
        <dbReference type="ARBA" id="ARBA00004877"/>
    </source>
</evidence>
<dbReference type="InterPro" id="IPR002495">
    <property type="entry name" value="Glyco_trans_8"/>
</dbReference>
<evidence type="ECO:0000256" key="10">
    <source>
        <dbReference type="ARBA" id="ARBA00023180"/>
    </source>
</evidence>
<keyword evidence="8 12" id="KW-0378">Hydrolase</keyword>
<organism evidence="17 18">
    <name type="scientific">Cuscuta campestris</name>
    <dbReference type="NCBI Taxonomy" id="132261"/>
    <lineage>
        <taxon>Eukaryota</taxon>
        <taxon>Viridiplantae</taxon>
        <taxon>Streptophyta</taxon>
        <taxon>Embryophyta</taxon>
        <taxon>Tracheophyta</taxon>
        <taxon>Spermatophyta</taxon>
        <taxon>Magnoliopsida</taxon>
        <taxon>eudicotyledons</taxon>
        <taxon>Gunneridae</taxon>
        <taxon>Pentapetalae</taxon>
        <taxon>asterids</taxon>
        <taxon>lamiids</taxon>
        <taxon>Solanales</taxon>
        <taxon>Convolvulaceae</taxon>
        <taxon>Cuscuteae</taxon>
        <taxon>Cuscuta</taxon>
        <taxon>Cuscuta subgen. Grammica</taxon>
        <taxon>Cuscuta sect. Cleistogrammica</taxon>
    </lineage>
</organism>
<accession>A0A484NA83</accession>
<dbReference type="PRINTS" id="PR00723">
    <property type="entry name" value="SUBTILISIN"/>
</dbReference>
<dbReference type="InterPro" id="IPR015500">
    <property type="entry name" value="Peptidase_S8_subtilisin-rel"/>
</dbReference>
<feature type="active site" description="Charge relay system" evidence="11 12">
    <location>
        <position position="503"/>
    </location>
</feature>
<evidence type="ECO:0000256" key="5">
    <source>
        <dbReference type="ARBA" id="ARBA00022676"/>
    </source>
</evidence>
<keyword evidence="7" id="KW-0732">Signal</keyword>
<dbReference type="InterPro" id="IPR000209">
    <property type="entry name" value="Peptidase_S8/S53_dom"/>
</dbReference>
<keyword evidence="9 12" id="KW-0720">Serine protease</keyword>
<evidence type="ECO:0000256" key="11">
    <source>
        <dbReference type="PIRSR" id="PIRSR615500-1"/>
    </source>
</evidence>
<name>A0A484NA83_9ASTE</name>
<dbReference type="Gene3D" id="3.30.70.80">
    <property type="entry name" value="Peptidase S8 propeptide/proteinase inhibitor I9"/>
    <property type="match status" value="1"/>
</dbReference>
<dbReference type="InterPro" id="IPR029044">
    <property type="entry name" value="Nucleotide-diphossugar_trans"/>
</dbReference>
<feature type="domain" description="Subtilisin-like protease fibronectin type-III" evidence="16">
    <location>
        <begin position="617"/>
        <end position="709"/>
    </location>
</feature>
<dbReference type="InterPro" id="IPR036852">
    <property type="entry name" value="Peptidase_S8/S53_dom_sf"/>
</dbReference>
<dbReference type="CDD" id="cd04852">
    <property type="entry name" value="Peptidases_S8_3"/>
    <property type="match status" value="1"/>
</dbReference>
<evidence type="ECO:0000256" key="12">
    <source>
        <dbReference type="PROSITE-ProRule" id="PRU01240"/>
    </source>
</evidence>
<dbReference type="Pfam" id="PF05922">
    <property type="entry name" value="Inhibitor_I9"/>
    <property type="match status" value="1"/>
</dbReference>
<dbReference type="Gene3D" id="2.60.40.2310">
    <property type="match status" value="1"/>
</dbReference>
<comment type="similarity">
    <text evidence="2">Belongs to the glycosyltransferase 8 family.</text>
</comment>
<dbReference type="FunFam" id="3.50.30.30:FF:000005">
    <property type="entry name" value="subtilisin-like protease SBT1.5"/>
    <property type="match status" value="1"/>
</dbReference>
<dbReference type="Gene3D" id="3.90.550.10">
    <property type="entry name" value="Spore Coat Polysaccharide Biosynthesis Protein SpsA, Chain A"/>
    <property type="match status" value="1"/>
</dbReference>
<sequence>MHLLQTFGQSYIVYLGGHSHGAEVTTEDLGRVTHAHHQFLASFLGSDEKAKDAMIYSYKRHINGFAALLEEHEAAEISKHPEVVSLFLDNKRKLHTTHSWEFMNMEKNGVVHSDSLWNKAMFGKDVIIANLDTGVKLIGAKYFNKGFLADKRNNLSDYMNTPRDFEGHGTHTLSTAGGAFVPGANVFGVGNGTAKGGSPAARVAAYKVCWPAKEGGCYDSDIIKAIDAAIHDGVDVISMSLGGDPGDYFVDGIAVSTFHAVRRGVAVVCSAGNSGPGAGTVSNVAPWIITVGASTLDREFQANVYLKNGLFIKGTSISSAMPQKWYPLINSADAKAPNSTAQNATLCMPGSIDPNKAQGKILVCTRGVNARVEKGQVAAAAGAAGMILCNDEASANDVIADAHLLPATQITYLDGLKLLRYLANSTDPRGYITPSKAVLPTKPAPVMAAFSSRGPNSVTPEILKPDIIAPGVNIIAAYSQGVSPTGQAFDTRRVPFNVDSGTSMSCPHVSGIVGLLRSLHPHWSPAAIRSALATTARVRDNTGRQVKDADYVDATPFDYGAGHVRPNRAMDPGLVYDLTETDYLNFLCASGYNHTAMKQFSGGSRYLCPTNLDLLSFNYPSISVPALSGPVTVIRTVKNVGEPGNYTARIRQPRGVAVSVEPQVMQFKKHGEELRFKVTLEPTKKVEGPVFGMLRWSDGVHYVRSPIVVENMPLVVTLCPHALSYSVSVTHTRYPEVAAKEVFRQAGRSQLTEQSLVCGCLADRFSDWLCSSSFVAATVLRREEKIKSSRFFFRGFGAEKMRLRKPVLLSLLLVTVLAPILLYTNTGFTSTPRDEFVEEVSAFTLGGEIRPLNMLPQDTNEPLGVVYSKTSILSHSRTLHSRSENGSKTRRLTEELLENRRSNVQETEKADIDDPIRQATEEGLNTHKGREKAVKEESAVEVKSTDKITAVEPDHKSHNSSTTVEKVHGQGTLQKFRTNHTSSKNEKQREQKVFTDARIHQLRDQLIRARVYLSLSATRSNPHFVRELRLRMKEVERALGEATTDSELPRNANVRMKAMEQTLAKAKQNHDDCVAFIKKLRAMLHSTEEQLQAQKKQAMFLTHLTAKTLPKGLHCLPLRLSTEYFKLNSSQRHFLNEEKLENPKLYHYAIFSDNILATAVVVNSTVSHAKDPSEHVFHIVTDKLNFASMRMWFLINPPQNATIEVQNVEDFAWLNSSYSPVLKQMGTPSMINYYFKARNADTDSNMKYRNPKYLSIMNHLRFYIPDIFPKLNKVLFLDDDIVVQKDLTALWSLNMKGKVVGVVETCGESFHRFDRYLNFSNPMISQKFDPHACGWAFGMNIFELSEWKRRNITEVYHSWQTLNNNRQLWKLGTLPPGLITFWNHTYALDRSWHVLGLGYNPNVSLKEIERAAVIHYNGNLKPWLEISIPKFQNYWSRFIDYDHEFLRECNINSLSSN</sequence>
<dbReference type="PANTHER" id="PTHR32116">
    <property type="entry name" value="GALACTURONOSYLTRANSFERASE 4-RELATED"/>
    <property type="match status" value="1"/>
</dbReference>
<dbReference type="InterPro" id="IPR010259">
    <property type="entry name" value="S8pro/Inhibitor_I9"/>
</dbReference>
<keyword evidence="4 12" id="KW-0645">Protease</keyword>
<dbReference type="Gene3D" id="3.50.30.30">
    <property type="match status" value="1"/>
</dbReference>
<dbReference type="Pfam" id="PF17766">
    <property type="entry name" value="fn3_6"/>
    <property type="match status" value="1"/>
</dbReference>
<feature type="active site" description="Charge relay system" evidence="11 12">
    <location>
        <position position="168"/>
    </location>
</feature>
<feature type="domain" description="Peptidase S8/S53" evidence="13">
    <location>
        <begin position="123"/>
        <end position="544"/>
    </location>
</feature>
<evidence type="ECO:0000313" key="18">
    <source>
        <dbReference type="Proteomes" id="UP000595140"/>
    </source>
</evidence>
<dbReference type="InterPro" id="IPR003137">
    <property type="entry name" value="PA_domain"/>
</dbReference>
<dbReference type="InterPro" id="IPR034197">
    <property type="entry name" value="Peptidases_S8_3"/>
</dbReference>
<dbReference type="OrthoDB" id="206201at2759"/>
<dbReference type="Pfam" id="PF01501">
    <property type="entry name" value="Glyco_transf_8"/>
    <property type="match status" value="1"/>
</dbReference>
<dbReference type="InterPro" id="IPR037045">
    <property type="entry name" value="S8pro/Inhibitor_I9_sf"/>
</dbReference>
<proteinExistence type="inferred from homology"/>